<dbReference type="Gene3D" id="1.20.120.1630">
    <property type="match status" value="1"/>
</dbReference>
<keyword evidence="3" id="KW-1185">Reference proteome</keyword>
<dbReference type="Proteomes" id="UP000590740">
    <property type="component" value="Unassembled WGS sequence"/>
</dbReference>
<keyword evidence="1" id="KW-0472">Membrane</keyword>
<accession>A0A7W7YFB1</accession>
<evidence type="ECO:0000313" key="3">
    <source>
        <dbReference type="Proteomes" id="UP000590740"/>
    </source>
</evidence>
<keyword evidence="1" id="KW-1133">Transmembrane helix</keyword>
<reference evidence="2 3" key="1">
    <citation type="submission" date="2020-08" db="EMBL/GenBank/DDBJ databases">
        <title>Genomic Encyclopedia of Type Strains, Phase IV (KMG-IV): sequencing the most valuable type-strain genomes for metagenomic binning, comparative biology and taxonomic classification.</title>
        <authorList>
            <person name="Goeker M."/>
        </authorList>
    </citation>
    <scope>NUCLEOTIDE SEQUENCE [LARGE SCALE GENOMIC DNA]</scope>
    <source>
        <strain evidence="2 3">DSM 12252</strain>
    </source>
</reference>
<gene>
    <name evidence="2" type="ORF">HNQ65_004600</name>
</gene>
<organism evidence="2 3">
    <name type="scientific">Prosthecobacter vanneervenii</name>
    <dbReference type="NCBI Taxonomy" id="48466"/>
    <lineage>
        <taxon>Bacteria</taxon>
        <taxon>Pseudomonadati</taxon>
        <taxon>Verrucomicrobiota</taxon>
        <taxon>Verrucomicrobiia</taxon>
        <taxon>Verrucomicrobiales</taxon>
        <taxon>Verrucomicrobiaceae</taxon>
        <taxon>Prosthecobacter</taxon>
    </lineage>
</organism>
<dbReference type="PANTHER" id="PTHR32251">
    <property type="entry name" value="3-OXO-5-ALPHA-STEROID 4-DEHYDROGENASE"/>
    <property type="match status" value="1"/>
</dbReference>
<dbReference type="AlphaFoldDB" id="A0A7W7YFB1"/>
<dbReference type="Pfam" id="PF06966">
    <property type="entry name" value="DUF1295"/>
    <property type="match status" value="1"/>
</dbReference>
<dbReference type="PROSITE" id="PS50244">
    <property type="entry name" value="S5A_REDUCTASE"/>
    <property type="match status" value="1"/>
</dbReference>
<proteinExistence type="predicted"/>
<dbReference type="GO" id="GO:0016020">
    <property type="term" value="C:membrane"/>
    <property type="evidence" value="ECO:0007669"/>
    <property type="project" value="TreeGrafter"/>
</dbReference>
<sequence length="264" mass="30013">MTHDFWFLTAVGTAVAVGLFALTWLLSLKLDNFSFVDVTWSYALAVVAPLYAWLAGGGWTQRKIIAVTMAVVWSVRLGTYLFFRVKRHHPHEDVRYAVLREKWRDALARNFFFFFQAQAVLIVLLAVPVLLACLNPAPQLNAIEIAGALLWLTGICGEALSDAQMQRFKADPASKGKVCQVGLWRYSRHPNYFFESVVWWGFWLFACGSPWGWVTLYAPLLMLHFLLRVTGIPLTEECAVKSKGDAYREYQRTTSAFVPWPPKS</sequence>
<evidence type="ECO:0000313" key="2">
    <source>
        <dbReference type="EMBL" id="MBB5034992.1"/>
    </source>
</evidence>
<dbReference type="RefSeq" id="WP_184343327.1">
    <property type="nucleotide sequence ID" value="NZ_JACHIG010000012.1"/>
</dbReference>
<feature type="transmembrane region" description="Helical" evidence="1">
    <location>
        <begin position="111"/>
        <end position="131"/>
    </location>
</feature>
<name>A0A7W7YFB1_9BACT</name>
<feature type="transmembrane region" description="Helical" evidence="1">
    <location>
        <begin position="197"/>
        <end position="218"/>
    </location>
</feature>
<keyword evidence="1" id="KW-0812">Transmembrane</keyword>
<feature type="transmembrane region" description="Helical" evidence="1">
    <location>
        <begin position="33"/>
        <end position="52"/>
    </location>
</feature>
<evidence type="ECO:0000256" key="1">
    <source>
        <dbReference type="SAM" id="Phobius"/>
    </source>
</evidence>
<feature type="transmembrane region" description="Helical" evidence="1">
    <location>
        <begin position="6"/>
        <end position="26"/>
    </location>
</feature>
<comment type="caution">
    <text evidence="2">The sequence shown here is derived from an EMBL/GenBank/DDBJ whole genome shotgun (WGS) entry which is preliminary data.</text>
</comment>
<dbReference type="PANTHER" id="PTHR32251:SF23">
    <property type="entry name" value="3-OXO-5-ALPHA-STEROID 4-DEHYDROGENASE (DUF1295)"/>
    <property type="match status" value="1"/>
</dbReference>
<dbReference type="EMBL" id="JACHIG010000012">
    <property type="protein sequence ID" value="MBB5034992.1"/>
    <property type="molecule type" value="Genomic_DNA"/>
</dbReference>
<protein>
    <submittedName>
        <fullName evidence="2">Steroid 5-alpha reductase family enzyme</fullName>
    </submittedName>
</protein>
<dbReference type="InterPro" id="IPR010721">
    <property type="entry name" value="UstE-like"/>
</dbReference>